<dbReference type="GO" id="GO:0004175">
    <property type="term" value="F:endopeptidase activity"/>
    <property type="evidence" value="ECO:0007669"/>
    <property type="project" value="UniProtKB-ARBA"/>
</dbReference>
<feature type="domain" description="CAAX prenyl protease 2/Lysostaphin resistance protein A-like" evidence="3">
    <location>
        <begin position="128"/>
        <end position="216"/>
    </location>
</feature>
<feature type="transmembrane region" description="Helical" evidence="1">
    <location>
        <begin position="228"/>
        <end position="246"/>
    </location>
</feature>
<feature type="chain" id="PRO_5039400894" evidence="2">
    <location>
        <begin position="22"/>
        <end position="259"/>
    </location>
</feature>
<keyword evidence="2" id="KW-0732">Signal</keyword>
<feature type="transmembrane region" description="Helical" evidence="1">
    <location>
        <begin position="177"/>
        <end position="198"/>
    </location>
</feature>
<dbReference type="RefSeq" id="WP_157552244.1">
    <property type="nucleotide sequence ID" value="NZ_JABELX010000005.1"/>
</dbReference>
<evidence type="ECO:0000313" key="4">
    <source>
        <dbReference type="EMBL" id="NNH71579.1"/>
    </source>
</evidence>
<name>A0A849C9P3_9NOCA</name>
<feature type="transmembrane region" description="Helical" evidence="1">
    <location>
        <begin position="94"/>
        <end position="116"/>
    </location>
</feature>
<organism evidence="4 5">
    <name type="scientific">Nocardia uniformis</name>
    <dbReference type="NCBI Taxonomy" id="53432"/>
    <lineage>
        <taxon>Bacteria</taxon>
        <taxon>Bacillati</taxon>
        <taxon>Actinomycetota</taxon>
        <taxon>Actinomycetes</taxon>
        <taxon>Mycobacteriales</taxon>
        <taxon>Nocardiaceae</taxon>
        <taxon>Nocardia</taxon>
    </lineage>
</organism>
<dbReference type="AlphaFoldDB" id="A0A849C9P3"/>
<feature type="signal peptide" evidence="2">
    <location>
        <begin position="1"/>
        <end position="21"/>
    </location>
</feature>
<accession>A0A849C9P3</accession>
<dbReference type="EMBL" id="JABELX010000005">
    <property type="protein sequence ID" value="NNH71579.1"/>
    <property type="molecule type" value="Genomic_DNA"/>
</dbReference>
<dbReference type="GO" id="GO:0008237">
    <property type="term" value="F:metallopeptidase activity"/>
    <property type="evidence" value="ECO:0007669"/>
    <property type="project" value="UniProtKB-KW"/>
</dbReference>
<evidence type="ECO:0000256" key="1">
    <source>
        <dbReference type="SAM" id="Phobius"/>
    </source>
</evidence>
<feature type="transmembrane region" description="Helical" evidence="1">
    <location>
        <begin position="53"/>
        <end position="73"/>
    </location>
</feature>
<reference evidence="4 5" key="1">
    <citation type="submission" date="2020-05" db="EMBL/GenBank/DDBJ databases">
        <title>MicrobeNet Type strains.</title>
        <authorList>
            <person name="Nicholson A.C."/>
        </authorList>
    </citation>
    <scope>NUCLEOTIDE SEQUENCE [LARGE SCALE GENOMIC DNA]</scope>
    <source>
        <strain evidence="4 5">JCM 3224</strain>
    </source>
</reference>
<dbReference type="GO" id="GO:0080120">
    <property type="term" value="P:CAAX-box protein maturation"/>
    <property type="evidence" value="ECO:0007669"/>
    <property type="project" value="UniProtKB-ARBA"/>
</dbReference>
<sequence>MRPTSKSWAARAWLLQILAFAATFGAAGAAAITILLTRAAPNWSDTVADAYRYANWAAVPFAAMALWLAYRWLGLSTRELGLAAPVRGGEFLRAVGAGYLILWVALQVLGSFPAWLPTGQDTLLDASTWDAVTHSVRAGLVEEAVLLALPMAIMWRLRWPWWAQVAVLAALRLPFHLYYGPAAIAMVIVWCVLLRYAYDRVRLVWPFMVAHALYNLNTFVVPAGLPKAGITLVMLALGVTFFVRWVRRPSAVPPVRNGI</sequence>
<keyword evidence="1" id="KW-1133">Transmembrane helix</keyword>
<keyword evidence="1" id="KW-0812">Transmembrane</keyword>
<dbReference type="Proteomes" id="UP000586827">
    <property type="component" value="Unassembled WGS sequence"/>
</dbReference>
<dbReference type="GO" id="GO:0006508">
    <property type="term" value="P:proteolysis"/>
    <property type="evidence" value="ECO:0007669"/>
    <property type="project" value="UniProtKB-KW"/>
</dbReference>
<keyword evidence="1" id="KW-0472">Membrane</keyword>
<protein>
    <submittedName>
        <fullName evidence="4">CPBP family intramembrane metalloprotease</fullName>
    </submittedName>
</protein>
<proteinExistence type="predicted"/>
<keyword evidence="4" id="KW-0645">Protease</keyword>
<keyword evidence="4" id="KW-0482">Metalloprotease</keyword>
<evidence type="ECO:0000259" key="3">
    <source>
        <dbReference type="Pfam" id="PF02517"/>
    </source>
</evidence>
<gene>
    <name evidence="4" type="ORF">HLB23_17180</name>
</gene>
<comment type="caution">
    <text evidence="4">The sequence shown here is derived from an EMBL/GenBank/DDBJ whole genome shotgun (WGS) entry which is preliminary data.</text>
</comment>
<dbReference type="Pfam" id="PF02517">
    <property type="entry name" value="Rce1-like"/>
    <property type="match status" value="1"/>
</dbReference>
<evidence type="ECO:0000313" key="5">
    <source>
        <dbReference type="Proteomes" id="UP000586827"/>
    </source>
</evidence>
<keyword evidence="4" id="KW-0378">Hydrolase</keyword>
<dbReference type="InterPro" id="IPR003675">
    <property type="entry name" value="Rce1/LyrA-like_dom"/>
</dbReference>
<evidence type="ECO:0000256" key="2">
    <source>
        <dbReference type="SAM" id="SignalP"/>
    </source>
</evidence>
<keyword evidence="5" id="KW-1185">Reference proteome</keyword>